<dbReference type="AlphaFoldDB" id="A0A3A3YS75"/>
<dbReference type="Proteomes" id="UP000265614">
    <property type="component" value="Unassembled WGS sequence"/>
</dbReference>
<organism evidence="1 2">
    <name type="scientific">Vallicoccus soli</name>
    <dbReference type="NCBI Taxonomy" id="2339232"/>
    <lineage>
        <taxon>Bacteria</taxon>
        <taxon>Bacillati</taxon>
        <taxon>Actinomycetota</taxon>
        <taxon>Actinomycetes</taxon>
        <taxon>Motilibacterales</taxon>
        <taxon>Vallicoccaceae</taxon>
        <taxon>Vallicoccus</taxon>
    </lineage>
</organism>
<sequence>MLHITLGDRRPVDPVEDELGRNHVGFAADMSQADLYAVNRGCWVLGERADTERYALFSYKGIVRMALAIDAIEPTSSNRRALVGRILQPGDRVHDVYVGGPAPIVGARNPITYVPDPRFDLRVCSCGCGEPIPRGDWVPGHDQKALHKRIAQIGTVKQFIEWFDANAPQAARAGH</sequence>
<accession>A0A3A3YS75</accession>
<dbReference type="RefSeq" id="WP_119952045.1">
    <property type="nucleotide sequence ID" value="NZ_QZEZ01000014.1"/>
</dbReference>
<evidence type="ECO:0000313" key="1">
    <source>
        <dbReference type="EMBL" id="RJK92521.1"/>
    </source>
</evidence>
<evidence type="ECO:0000313" key="2">
    <source>
        <dbReference type="Proteomes" id="UP000265614"/>
    </source>
</evidence>
<dbReference type="OrthoDB" id="4140166at2"/>
<keyword evidence="2" id="KW-1185">Reference proteome</keyword>
<protein>
    <submittedName>
        <fullName evidence="1">Uncharacterized protein</fullName>
    </submittedName>
</protein>
<dbReference type="EMBL" id="QZEZ01000014">
    <property type="protein sequence ID" value="RJK92521.1"/>
    <property type="molecule type" value="Genomic_DNA"/>
</dbReference>
<comment type="caution">
    <text evidence="1">The sequence shown here is derived from an EMBL/GenBank/DDBJ whole genome shotgun (WGS) entry which is preliminary data.</text>
</comment>
<gene>
    <name evidence="1" type="ORF">D5H78_18765</name>
</gene>
<name>A0A3A3YS75_9ACTN</name>
<proteinExistence type="predicted"/>
<reference evidence="1 2" key="1">
    <citation type="submission" date="2018-09" db="EMBL/GenBank/DDBJ databases">
        <title>YIM 75000 draft genome.</title>
        <authorList>
            <person name="Tang S."/>
            <person name="Feng Y."/>
        </authorList>
    </citation>
    <scope>NUCLEOTIDE SEQUENCE [LARGE SCALE GENOMIC DNA]</scope>
    <source>
        <strain evidence="1 2">YIM 75000</strain>
    </source>
</reference>